<protein>
    <submittedName>
        <fullName evidence="1">Uncharacterized protein</fullName>
    </submittedName>
</protein>
<accession>A0A1H1JZ20</accession>
<dbReference type="Proteomes" id="UP000183487">
    <property type="component" value="Unassembled WGS sequence"/>
</dbReference>
<name>A0A1H1JZ20_9BURK</name>
<organism evidence="1 2">
    <name type="scientific">Paraburkholderia fungorum</name>
    <dbReference type="NCBI Taxonomy" id="134537"/>
    <lineage>
        <taxon>Bacteria</taxon>
        <taxon>Pseudomonadati</taxon>
        <taxon>Pseudomonadota</taxon>
        <taxon>Betaproteobacteria</taxon>
        <taxon>Burkholderiales</taxon>
        <taxon>Burkholderiaceae</taxon>
        <taxon>Paraburkholderia</taxon>
    </lineage>
</organism>
<evidence type="ECO:0000313" key="2">
    <source>
        <dbReference type="Proteomes" id="UP000183487"/>
    </source>
</evidence>
<evidence type="ECO:0000313" key="1">
    <source>
        <dbReference type="EMBL" id="SDR54885.1"/>
    </source>
</evidence>
<proteinExistence type="predicted"/>
<reference evidence="2" key="1">
    <citation type="submission" date="2016-10" db="EMBL/GenBank/DDBJ databases">
        <authorList>
            <person name="Varghese N."/>
        </authorList>
    </citation>
    <scope>NUCLEOTIDE SEQUENCE [LARGE SCALE GENOMIC DNA]</scope>
    <source>
        <strain evidence="2">GAS106B</strain>
    </source>
</reference>
<gene>
    <name evidence="1" type="ORF">SAMN05443245_7531</name>
</gene>
<sequence>MKNQRMSAVFKKIIRDYKLSSRLIPVFTLAPELELACARVADFIGDKFIGHAEPLVKEMLDSGLSAHKRTRKTGEPHIAFMQGLFQHAHLLYARRYVARDGERYHVWSPMYEPVPVFEARHDGLETAMVDERCPESITQRSAAFQLAARALTGENFRLYFEDYDVAHAFSDSEAGES</sequence>
<dbReference type="EMBL" id="FNKP01000004">
    <property type="protein sequence ID" value="SDR54885.1"/>
    <property type="molecule type" value="Genomic_DNA"/>
</dbReference>
<dbReference type="AlphaFoldDB" id="A0A1H1JZ20"/>
<keyword evidence="2" id="KW-1185">Reference proteome</keyword>